<sequence>MAAAALVPLKTVTQGHGLVTLANMKSAARTCLACAATTVLAVTGLAGPASAAPQTLTLNSPFGVSGGGNTLIGTVPATAAGTFPSKPFVQFQSGTCSNQSKVVSQITVGAGGALTSGTQSVPPADVTRISTTKIAFKVPTKSYPELDDDGNASVINDKGLVLDAGQSSVKWSVCVYDNDTASGNLLATTTYTLIQKPTITSISPTASQASGGTTVTVTGNGFAPFTSPNIPITASIGGAPLTNIKVAANGASFTGVTGPRGAGAGLTMTVTAPGGKVVSSDPDNNPATFEAPFLFDYSNGITVTPNLAAGGSTTMLDITGGGFNDLTFDANNSPTSANAHVFLVQGTYAPAGNRGMAECSNVVVVADTELICTLDLATGSLNKSTGAAQPSVQVPDGAYSVVIVQNGSITAGSDAQPTIISSGSTFTIAPY</sequence>
<dbReference type="InterPro" id="IPR014756">
    <property type="entry name" value="Ig_E-set"/>
</dbReference>
<comment type="caution">
    <text evidence="2">The sequence shown here is derived from an EMBL/GenBank/DDBJ whole genome shotgun (WGS) entry which is preliminary data.</text>
</comment>
<accession>A0ABQ3XGM2</accession>
<name>A0ABQ3XGM2_9ACTN</name>
<feature type="domain" description="IPT/TIG" evidence="1">
    <location>
        <begin position="197"/>
        <end position="274"/>
    </location>
</feature>
<protein>
    <recommendedName>
        <fullName evidence="1">IPT/TIG domain-containing protein</fullName>
    </recommendedName>
</protein>
<evidence type="ECO:0000313" key="2">
    <source>
        <dbReference type="EMBL" id="GID57653.1"/>
    </source>
</evidence>
<dbReference type="Pfam" id="PF01833">
    <property type="entry name" value="TIG"/>
    <property type="match status" value="1"/>
</dbReference>
<proteinExistence type="predicted"/>
<gene>
    <name evidence="2" type="ORF">Aco03nite_060570</name>
</gene>
<reference evidence="2 3" key="1">
    <citation type="submission" date="2021-01" db="EMBL/GenBank/DDBJ databases">
        <title>Whole genome shotgun sequence of Actinoplanes couchii NBRC 106145.</title>
        <authorList>
            <person name="Komaki H."/>
            <person name="Tamura T."/>
        </authorList>
    </citation>
    <scope>NUCLEOTIDE SEQUENCE [LARGE SCALE GENOMIC DNA]</scope>
    <source>
        <strain evidence="2 3">NBRC 106145</strain>
    </source>
</reference>
<dbReference type="SUPFAM" id="SSF81296">
    <property type="entry name" value="E set domains"/>
    <property type="match status" value="1"/>
</dbReference>
<dbReference type="InterPro" id="IPR002909">
    <property type="entry name" value="IPT_dom"/>
</dbReference>
<dbReference type="InterPro" id="IPR013783">
    <property type="entry name" value="Ig-like_fold"/>
</dbReference>
<keyword evidence="3" id="KW-1185">Reference proteome</keyword>
<evidence type="ECO:0000313" key="3">
    <source>
        <dbReference type="Proteomes" id="UP000612282"/>
    </source>
</evidence>
<dbReference type="EMBL" id="BOMG01000075">
    <property type="protein sequence ID" value="GID57653.1"/>
    <property type="molecule type" value="Genomic_DNA"/>
</dbReference>
<evidence type="ECO:0000259" key="1">
    <source>
        <dbReference type="Pfam" id="PF01833"/>
    </source>
</evidence>
<organism evidence="2 3">
    <name type="scientific">Actinoplanes couchii</name>
    <dbReference type="NCBI Taxonomy" id="403638"/>
    <lineage>
        <taxon>Bacteria</taxon>
        <taxon>Bacillati</taxon>
        <taxon>Actinomycetota</taxon>
        <taxon>Actinomycetes</taxon>
        <taxon>Micromonosporales</taxon>
        <taxon>Micromonosporaceae</taxon>
        <taxon>Actinoplanes</taxon>
    </lineage>
</organism>
<dbReference type="Proteomes" id="UP000612282">
    <property type="component" value="Unassembled WGS sequence"/>
</dbReference>
<dbReference type="Gene3D" id="2.60.40.10">
    <property type="entry name" value="Immunoglobulins"/>
    <property type="match status" value="1"/>
</dbReference>